<organism evidence="3">
    <name type="scientific">Myoviridae sp. ctijX18</name>
    <dbReference type="NCBI Taxonomy" id="2825154"/>
    <lineage>
        <taxon>Viruses</taxon>
        <taxon>Duplodnaviria</taxon>
        <taxon>Heunggongvirae</taxon>
        <taxon>Uroviricota</taxon>
        <taxon>Caudoviricetes</taxon>
    </lineage>
</organism>
<evidence type="ECO:0000256" key="2">
    <source>
        <dbReference type="SAM" id="Phobius"/>
    </source>
</evidence>
<sequence>MNLFKKENKTKKFVNNAVGTGLALGAFFIGAYAINKAREYALEKAEELLDNEKNKNAIDNDDVLPASEAIDETTPVIQE</sequence>
<evidence type="ECO:0000313" key="3">
    <source>
        <dbReference type="EMBL" id="DAF97570.1"/>
    </source>
</evidence>
<keyword evidence="2" id="KW-1133">Transmembrane helix</keyword>
<proteinExistence type="predicted"/>
<feature type="region of interest" description="Disordered" evidence="1">
    <location>
        <begin position="57"/>
        <end position="79"/>
    </location>
</feature>
<accession>A0A8S5UT34</accession>
<feature type="transmembrane region" description="Helical" evidence="2">
    <location>
        <begin position="13"/>
        <end position="34"/>
    </location>
</feature>
<protein>
    <submittedName>
        <fullName evidence="3">Uncharacterized protein</fullName>
    </submittedName>
</protein>
<dbReference type="EMBL" id="BK016133">
    <property type="protein sequence ID" value="DAF97570.1"/>
    <property type="molecule type" value="Genomic_DNA"/>
</dbReference>
<reference evidence="3" key="1">
    <citation type="journal article" date="2021" name="Proc. Natl. Acad. Sci. U.S.A.">
        <title>A Catalog of Tens of Thousands of Viruses from Human Metagenomes Reveals Hidden Associations with Chronic Diseases.</title>
        <authorList>
            <person name="Tisza M.J."/>
            <person name="Buck C.B."/>
        </authorList>
    </citation>
    <scope>NUCLEOTIDE SEQUENCE</scope>
    <source>
        <strain evidence="3">CtijX18</strain>
    </source>
</reference>
<name>A0A8S5UT34_9CAUD</name>
<keyword evidence="2" id="KW-0812">Transmembrane</keyword>
<keyword evidence="2" id="KW-0472">Membrane</keyword>
<evidence type="ECO:0000256" key="1">
    <source>
        <dbReference type="SAM" id="MobiDB-lite"/>
    </source>
</evidence>